<reference evidence="15 16" key="1">
    <citation type="submission" date="2021-08" db="EMBL/GenBank/DDBJ databases">
        <authorList>
            <person name="Zhang D."/>
            <person name="Zhang A."/>
            <person name="Wang L."/>
        </authorList>
    </citation>
    <scope>NUCLEOTIDE SEQUENCE [LARGE SCALE GENOMIC DNA]</scope>
    <source>
        <strain evidence="15 16">WL0086</strain>
    </source>
</reference>
<evidence type="ECO:0000256" key="10">
    <source>
        <dbReference type="ARBA" id="ARBA00023209"/>
    </source>
</evidence>
<keyword evidence="6" id="KW-0677">Repeat</keyword>
<evidence type="ECO:0000256" key="8">
    <source>
        <dbReference type="ARBA" id="ARBA00023098"/>
    </source>
</evidence>
<evidence type="ECO:0000313" key="15">
    <source>
        <dbReference type="EMBL" id="WRQ88689.1"/>
    </source>
</evidence>
<dbReference type="PROSITE" id="PS50035">
    <property type="entry name" value="PLD"/>
    <property type="match status" value="2"/>
</dbReference>
<evidence type="ECO:0000259" key="14">
    <source>
        <dbReference type="PROSITE" id="PS50035"/>
    </source>
</evidence>
<gene>
    <name evidence="15" type="primary">cls</name>
    <name evidence="15" type="ORF">K1X11_004685</name>
</gene>
<organism evidence="15 16">
    <name type="scientific">Actomonas aquatica</name>
    <dbReference type="NCBI Taxonomy" id="2866162"/>
    <lineage>
        <taxon>Bacteria</taxon>
        <taxon>Pseudomonadati</taxon>
        <taxon>Verrucomicrobiota</taxon>
        <taxon>Opitutia</taxon>
        <taxon>Opitutales</taxon>
        <taxon>Opitutaceae</taxon>
        <taxon>Actomonas</taxon>
    </lineage>
</organism>
<protein>
    <recommendedName>
        <fullName evidence="12">Cardiolipin synthase</fullName>
        <ecNumber evidence="12">2.7.8.-</ecNumber>
    </recommendedName>
</protein>
<keyword evidence="11" id="KW-1208">Phospholipid metabolism</keyword>
<evidence type="ECO:0000256" key="13">
    <source>
        <dbReference type="SAM" id="Phobius"/>
    </source>
</evidence>
<feature type="transmembrane region" description="Helical" evidence="13">
    <location>
        <begin position="14"/>
        <end position="32"/>
    </location>
</feature>
<feature type="domain" description="PLD phosphodiesterase" evidence="14">
    <location>
        <begin position="213"/>
        <end position="240"/>
    </location>
</feature>
<comment type="subcellular location">
    <subcellularLocation>
        <location evidence="1">Cell membrane</location>
        <topology evidence="1">Multi-pass membrane protein</topology>
    </subcellularLocation>
</comment>
<keyword evidence="4" id="KW-0808">Transferase</keyword>
<keyword evidence="7 13" id="KW-1133">Transmembrane helix</keyword>
<feature type="transmembrane region" description="Helical" evidence="13">
    <location>
        <begin position="44"/>
        <end position="65"/>
    </location>
</feature>
<dbReference type="RefSeq" id="WP_221031790.1">
    <property type="nucleotide sequence ID" value="NZ_CP139781.1"/>
</dbReference>
<evidence type="ECO:0000256" key="11">
    <source>
        <dbReference type="ARBA" id="ARBA00023264"/>
    </source>
</evidence>
<reference evidence="15 16" key="2">
    <citation type="submission" date="2023-12" db="EMBL/GenBank/DDBJ databases">
        <title>Description of an unclassified Opitutus bacterium of Verrucomicrobiota.</title>
        <authorList>
            <person name="Zhang D.-F."/>
        </authorList>
    </citation>
    <scope>NUCLEOTIDE SEQUENCE [LARGE SCALE GENOMIC DNA]</scope>
    <source>
        <strain evidence="15 16">WL0086</strain>
    </source>
</reference>
<dbReference type="Pfam" id="PF13396">
    <property type="entry name" value="PLDc_N"/>
    <property type="match status" value="1"/>
</dbReference>
<keyword evidence="2" id="KW-1003">Cell membrane</keyword>
<dbReference type="InterPro" id="IPR027379">
    <property type="entry name" value="CLS_N"/>
</dbReference>
<proteinExistence type="predicted"/>
<dbReference type="InterPro" id="IPR025202">
    <property type="entry name" value="PLD-like_dom"/>
</dbReference>
<evidence type="ECO:0000256" key="4">
    <source>
        <dbReference type="ARBA" id="ARBA00022679"/>
    </source>
</evidence>
<evidence type="ECO:0000313" key="16">
    <source>
        <dbReference type="Proteomes" id="UP000738431"/>
    </source>
</evidence>
<dbReference type="PANTHER" id="PTHR21248:SF22">
    <property type="entry name" value="PHOSPHOLIPASE D"/>
    <property type="match status" value="1"/>
</dbReference>
<evidence type="ECO:0000256" key="5">
    <source>
        <dbReference type="ARBA" id="ARBA00022692"/>
    </source>
</evidence>
<evidence type="ECO:0000256" key="7">
    <source>
        <dbReference type="ARBA" id="ARBA00022989"/>
    </source>
</evidence>
<dbReference type="InterPro" id="IPR022924">
    <property type="entry name" value="Cardiolipin_synthase"/>
</dbReference>
<dbReference type="Gene3D" id="3.30.870.10">
    <property type="entry name" value="Endonuclease Chain A"/>
    <property type="match status" value="2"/>
</dbReference>
<dbReference type="EC" id="2.7.8.-" evidence="12"/>
<evidence type="ECO:0000256" key="9">
    <source>
        <dbReference type="ARBA" id="ARBA00023136"/>
    </source>
</evidence>
<feature type="domain" description="PLD phosphodiesterase" evidence="14">
    <location>
        <begin position="392"/>
        <end position="419"/>
    </location>
</feature>
<dbReference type="Proteomes" id="UP000738431">
    <property type="component" value="Chromosome"/>
</dbReference>
<accession>A0ABZ1CDI0</accession>
<dbReference type="SMART" id="SM00155">
    <property type="entry name" value="PLDc"/>
    <property type="match status" value="2"/>
</dbReference>
<keyword evidence="16" id="KW-1185">Reference proteome</keyword>
<evidence type="ECO:0000256" key="12">
    <source>
        <dbReference type="NCBIfam" id="TIGR04265"/>
    </source>
</evidence>
<dbReference type="InterPro" id="IPR001736">
    <property type="entry name" value="PLipase_D/transphosphatidylase"/>
</dbReference>
<keyword evidence="3" id="KW-0444">Lipid biosynthesis</keyword>
<keyword evidence="10" id="KW-0594">Phospholipid biosynthesis</keyword>
<dbReference type="SUPFAM" id="SSF56024">
    <property type="entry name" value="Phospholipase D/nuclease"/>
    <property type="match status" value="2"/>
</dbReference>
<dbReference type="CDD" id="cd09162">
    <property type="entry name" value="PLDc_CLS_unchar1_2"/>
    <property type="match status" value="1"/>
</dbReference>
<keyword evidence="5 13" id="KW-0812">Transmembrane</keyword>
<keyword evidence="8" id="KW-0443">Lipid metabolism</keyword>
<dbReference type="Pfam" id="PF13091">
    <property type="entry name" value="PLDc_2"/>
    <property type="match status" value="2"/>
</dbReference>
<keyword evidence="9 13" id="KW-0472">Membrane</keyword>
<dbReference type="PANTHER" id="PTHR21248">
    <property type="entry name" value="CARDIOLIPIN SYNTHASE"/>
    <property type="match status" value="1"/>
</dbReference>
<evidence type="ECO:0000256" key="3">
    <source>
        <dbReference type="ARBA" id="ARBA00022516"/>
    </source>
</evidence>
<name>A0ABZ1CDI0_9BACT</name>
<evidence type="ECO:0000256" key="2">
    <source>
        <dbReference type="ARBA" id="ARBA00022475"/>
    </source>
</evidence>
<evidence type="ECO:0000256" key="6">
    <source>
        <dbReference type="ARBA" id="ARBA00022737"/>
    </source>
</evidence>
<dbReference type="NCBIfam" id="TIGR04265">
    <property type="entry name" value="bac_cardiolipin"/>
    <property type="match status" value="1"/>
</dbReference>
<sequence length="479" mass="52626">MTPDEVSEAVTTSIWSHLLTVGGFLLALFAIARLISDRRQPGNTIAWLLGIVLIPYVGVPLYLLIGGRKIQQLVARKQRVSPRLDGAPAARESTQHLPVARAMVANGASEPVSGNRVRLLTNGEQAFADLLQLIAEAKHTINITTFILGREETGQAIIDALARRARDGIKVRLLLDGLGSFVASRRFCDPLRKAGGQVVTFMPVAPLSTRHSANLRNHRKIAVFDDCRAVVGGHNLARDYMGPQPWGKRFTDFGCIIEGPAVGLINEVFFADWSHASGEDLEALRSSESVSCPAPAGDGELQVIASGPDVEGDPLYEGIVSLVQEAEHSVWIITPYFIPDEVLQRSLLVKARAGKDVTLIVPERSNHRITDYARRQYLRELHQAGARILLYTPGMLHAKAMVVDDCMGLFGSANFDLRSLFVNFEIGVGVYSEEDVRAIRSWAGDLVRHCREWTPGQPRPYRVLSNIAEELSRLLAPLL</sequence>
<dbReference type="EMBL" id="CP139781">
    <property type="protein sequence ID" value="WRQ88689.1"/>
    <property type="molecule type" value="Genomic_DNA"/>
</dbReference>
<evidence type="ECO:0000256" key="1">
    <source>
        <dbReference type="ARBA" id="ARBA00004651"/>
    </source>
</evidence>